<comment type="cofactor">
    <cofactor evidence="1 18">
        <name>Mg(2+)</name>
        <dbReference type="ChEBI" id="CHEBI:18420"/>
    </cofactor>
</comment>
<dbReference type="PROSITE" id="PS51462">
    <property type="entry name" value="NUDIX"/>
    <property type="match status" value="1"/>
</dbReference>
<dbReference type="SUPFAM" id="SSF51391">
    <property type="entry name" value="Thiamin phosphate synthase"/>
    <property type="match status" value="1"/>
</dbReference>
<reference evidence="20 21" key="2">
    <citation type="submission" date="2020-02" db="EMBL/GenBank/DDBJ databases">
        <title>Genome sequences of Thiorhodococcus mannitoliphagus and Thiorhodococcus minor, purple sulfur photosynthetic bacteria in the gammaproteobacterial family, Chromatiaceae.</title>
        <authorList>
            <person name="Aviles F.A."/>
            <person name="Meyer T.E."/>
            <person name="Kyndt J.A."/>
        </authorList>
    </citation>
    <scope>NUCLEOTIDE SEQUENCE [LARGE SCALE GENOMIC DNA]</scope>
    <source>
        <strain evidence="20 21">DSM 18266</strain>
    </source>
</reference>
<reference evidence="21" key="1">
    <citation type="journal article" date="2020" name="Microbiol. Resour. Announc.">
        <title>Draft Genome Sequences of Thiorhodococcus mannitoliphagus and Thiorhodococcus minor, Purple Sulfur Photosynthetic Bacteria in the Gammaproteobacterial Family Chromatiaceae.</title>
        <authorList>
            <person name="Aviles F.A."/>
            <person name="Meyer T.E."/>
            <person name="Kyndt J.A."/>
        </authorList>
    </citation>
    <scope>NUCLEOTIDE SEQUENCE [LARGE SCALE GENOMIC DNA]</scope>
    <source>
        <strain evidence="21">DSM 18266</strain>
    </source>
</reference>
<feature type="binding site" evidence="17">
    <location>
        <position position="27"/>
    </location>
    <ligand>
        <name>8-oxo-dGTP</name>
        <dbReference type="ChEBI" id="CHEBI:77896"/>
    </ligand>
</feature>
<dbReference type="NCBIfam" id="NF006530">
    <property type="entry name" value="PRK08999.1"/>
    <property type="match status" value="1"/>
</dbReference>
<evidence type="ECO:0000256" key="1">
    <source>
        <dbReference type="ARBA" id="ARBA00001946"/>
    </source>
</evidence>
<comment type="caution">
    <text evidence="20">The sequence shown here is derived from an EMBL/GenBank/DDBJ whole genome shotgun (WGS) entry which is preliminary data.</text>
</comment>
<dbReference type="GO" id="GO:0009228">
    <property type="term" value="P:thiamine biosynthetic process"/>
    <property type="evidence" value="ECO:0007669"/>
    <property type="project" value="UniProtKB-KW"/>
</dbReference>
<feature type="binding site" evidence="18">
    <location>
        <position position="56"/>
    </location>
    <ligand>
        <name>Mg(2+)</name>
        <dbReference type="ChEBI" id="CHEBI:18420"/>
    </ligand>
</feature>
<dbReference type="EMBL" id="JAAIJR010000002">
    <property type="protein sequence ID" value="NEX18884.1"/>
    <property type="molecule type" value="Genomic_DNA"/>
</dbReference>
<dbReference type="InterPro" id="IPR047127">
    <property type="entry name" value="MutT-like"/>
</dbReference>
<accession>A0A6P1DT76</accession>
<dbReference type="PROSITE" id="PS00893">
    <property type="entry name" value="NUDIX_BOX"/>
    <property type="match status" value="1"/>
</dbReference>
<evidence type="ECO:0000256" key="8">
    <source>
        <dbReference type="ARBA" id="ARBA00022842"/>
    </source>
</evidence>
<dbReference type="CDD" id="cd00564">
    <property type="entry name" value="TMP_TenI"/>
    <property type="match status" value="1"/>
</dbReference>
<evidence type="ECO:0000256" key="17">
    <source>
        <dbReference type="PIRSR" id="PIRSR603561-1"/>
    </source>
</evidence>
<dbReference type="Gene3D" id="3.20.20.70">
    <property type="entry name" value="Aldolase class I"/>
    <property type="match status" value="1"/>
</dbReference>
<keyword evidence="8 18" id="KW-0460">Magnesium</keyword>
<keyword evidence="21" id="KW-1185">Reference proteome</keyword>
<keyword evidence="3" id="KW-0515">Mutator protein</keyword>
<keyword evidence="5 18" id="KW-0479">Metal-binding</keyword>
<dbReference type="Gene3D" id="3.90.79.10">
    <property type="entry name" value="Nucleoside Triphosphate Pyrophosphohydrolase"/>
    <property type="match status" value="1"/>
</dbReference>
<evidence type="ECO:0000259" key="19">
    <source>
        <dbReference type="PROSITE" id="PS51462"/>
    </source>
</evidence>
<dbReference type="Pfam" id="PF02581">
    <property type="entry name" value="TMP-TENI"/>
    <property type="match status" value="1"/>
</dbReference>
<dbReference type="InterPro" id="IPR013785">
    <property type="entry name" value="Aldolase_TIM"/>
</dbReference>
<keyword evidence="4" id="KW-0235">DNA replication</keyword>
<dbReference type="RefSeq" id="WP_164651764.1">
    <property type="nucleotide sequence ID" value="NZ_JAAIJR010000002.1"/>
</dbReference>
<dbReference type="SUPFAM" id="SSF55811">
    <property type="entry name" value="Nudix"/>
    <property type="match status" value="1"/>
</dbReference>
<dbReference type="InterPro" id="IPR015797">
    <property type="entry name" value="NUDIX_hydrolase-like_dom_sf"/>
</dbReference>
<dbReference type="PRINTS" id="PR00502">
    <property type="entry name" value="NUDIXFAMILY"/>
</dbReference>
<evidence type="ECO:0000256" key="9">
    <source>
        <dbReference type="ARBA" id="ARBA00023204"/>
    </source>
</evidence>
<evidence type="ECO:0000256" key="3">
    <source>
        <dbReference type="ARBA" id="ARBA00022457"/>
    </source>
</evidence>
<dbReference type="FunFam" id="3.90.79.10:FF:000014">
    <property type="entry name" value="8-oxo-dGTP diphosphatase MutT"/>
    <property type="match status" value="1"/>
</dbReference>
<evidence type="ECO:0000256" key="13">
    <source>
        <dbReference type="ARBA" id="ARBA00040794"/>
    </source>
</evidence>
<feature type="binding site" evidence="17">
    <location>
        <position position="22"/>
    </location>
    <ligand>
        <name>8-oxo-dGTP</name>
        <dbReference type="ChEBI" id="CHEBI:77896"/>
    </ligand>
</feature>
<dbReference type="GO" id="GO:0046872">
    <property type="term" value="F:metal ion binding"/>
    <property type="evidence" value="ECO:0007669"/>
    <property type="project" value="UniProtKB-KW"/>
</dbReference>
<dbReference type="GO" id="GO:0008413">
    <property type="term" value="F:8-oxo-7,8-dihydroguanosine triphosphate pyrophosphatase activity"/>
    <property type="evidence" value="ECO:0007669"/>
    <property type="project" value="InterPro"/>
</dbReference>
<dbReference type="InterPro" id="IPR029119">
    <property type="entry name" value="MutY_C"/>
</dbReference>
<evidence type="ECO:0000256" key="14">
    <source>
        <dbReference type="ARBA" id="ARBA00041592"/>
    </source>
</evidence>
<dbReference type="InterPro" id="IPR022998">
    <property type="entry name" value="ThiamineP_synth_TenI"/>
</dbReference>
<evidence type="ECO:0000256" key="2">
    <source>
        <dbReference type="ARBA" id="ARBA00005582"/>
    </source>
</evidence>
<keyword evidence="7 20" id="KW-0378">Hydrolase</keyword>
<protein>
    <recommendedName>
        <fullName evidence="13">8-oxo-dGTP diphosphatase</fullName>
        <ecNumber evidence="12">3.6.1.55</ecNumber>
    </recommendedName>
    <alternativeName>
        <fullName evidence="16">7,8-dihydro-8-oxoguanine-triphosphatase</fullName>
    </alternativeName>
    <alternativeName>
        <fullName evidence="15">Mutator protein MutT</fullName>
    </alternativeName>
    <alternativeName>
        <fullName evidence="14">dGTP pyrophosphohydrolase</fullName>
    </alternativeName>
</protein>
<dbReference type="EC" id="3.6.1.55" evidence="12"/>
<comment type="catalytic activity">
    <reaction evidence="10">
        <text>8-oxo-dGTP + H2O = 8-oxo-dGMP + diphosphate + H(+)</text>
        <dbReference type="Rhea" id="RHEA:31575"/>
        <dbReference type="ChEBI" id="CHEBI:15377"/>
        <dbReference type="ChEBI" id="CHEBI:15378"/>
        <dbReference type="ChEBI" id="CHEBI:33019"/>
        <dbReference type="ChEBI" id="CHEBI:63224"/>
        <dbReference type="ChEBI" id="CHEBI:77896"/>
        <dbReference type="EC" id="3.6.1.55"/>
    </reaction>
</comment>
<dbReference type="Pfam" id="PF14815">
    <property type="entry name" value="NUDIX_4"/>
    <property type="match status" value="1"/>
</dbReference>
<dbReference type="InterPro" id="IPR020476">
    <property type="entry name" value="Nudix_hydrolase"/>
</dbReference>
<dbReference type="InterPro" id="IPR036206">
    <property type="entry name" value="ThiamineP_synth_sf"/>
</dbReference>
<keyword evidence="6" id="KW-0227">DNA damage</keyword>
<dbReference type="GO" id="GO:0044716">
    <property type="term" value="F:8-oxo-GDP phosphatase activity"/>
    <property type="evidence" value="ECO:0007669"/>
    <property type="project" value="TreeGrafter"/>
</dbReference>
<evidence type="ECO:0000256" key="6">
    <source>
        <dbReference type="ARBA" id="ARBA00022763"/>
    </source>
</evidence>
<dbReference type="InterPro" id="IPR000086">
    <property type="entry name" value="NUDIX_hydrolase_dom"/>
</dbReference>
<dbReference type="AlphaFoldDB" id="A0A6P1DT76"/>
<dbReference type="GO" id="GO:0035539">
    <property type="term" value="F:8-oxo-7,8-dihydrodeoxyguanosine triphosphate pyrophosphatase activity"/>
    <property type="evidence" value="ECO:0007669"/>
    <property type="project" value="UniProtKB-EC"/>
</dbReference>
<dbReference type="PANTHER" id="PTHR47707:SF1">
    <property type="entry name" value="NUDIX HYDROLASE FAMILY PROTEIN"/>
    <property type="match status" value="1"/>
</dbReference>
<evidence type="ECO:0000256" key="5">
    <source>
        <dbReference type="ARBA" id="ARBA00022723"/>
    </source>
</evidence>
<feature type="binding site" evidence="17">
    <location>
        <begin position="33"/>
        <end position="36"/>
    </location>
    <ligand>
        <name>8-oxo-dGTP</name>
        <dbReference type="ChEBI" id="CHEBI:77896"/>
    </ligand>
</feature>
<dbReference type="CDD" id="cd03425">
    <property type="entry name" value="NUDIX_MutT_NudA_like"/>
    <property type="match status" value="1"/>
</dbReference>
<evidence type="ECO:0000313" key="21">
    <source>
        <dbReference type="Proteomes" id="UP000471640"/>
    </source>
</evidence>
<evidence type="ECO:0000313" key="20">
    <source>
        <dbReference type="EMBL" id="NEX18884.1"/>
    </source>
</evidence>
<dbReference type="InterPro" id="IPR003561">
    <property type="entry name" value="Mutator_MutT"/>
</dbReference>
<evidence type="ECO:0000256" key="12">
    <source>
        <dbReference type="ARBA" id="ARBA00038905"/>
    </source>
</evidence>
<dbReference type="GO" id="GO:0044715">
    <property type="term" value="F:8-oxo-dGDP phosphatase activity"/>
    <property type="evidence" value="ECO:0007669"/>
    <property type="project" value="TreeGrafter"/>
</dbReference>
<dbReference type="GO" id="GO:0006281">
    <property type="term" value="P:DNA repair"/>
    <property type="evidence" value="ECO:0007669"/>
    <property type="project" value="UniProtKB-KW"/>
</dbReference>
<evidence type="ECO:0000256" key="10">
    <source>
        <dbReference type="ARBA" id="ARBA00035861"/>
    </source>
</evidence>
<name>A0A6P1DT76_9GAMM</name>
<gene>
    <name evidence="20" type="ORF">G3480_00865</name>
</gene>
<dbReference type="NCBIfam" id="TIGR00586">
    <property type="entry name" value="mutt"/>
    <property type="match status" value="1"/>
</dbReference>
<organism evidence="20 21">
    <name type="scientific">Thiorhodococcus mannitoliphagus</name>
    <dbReference type="NCBI Taxonomy" id="329406"/>
    <lineage>
        <taxon>Bacteria</taxon>
        <taxon>Pseudomonadati</taxon>
        <taxon>Pseudomonadota</taxon>
        <taxon>Gammaproteobacteria</taxon>
        <taxon>Chromatiales</taxon>
        <taxon>Chromatiaceae</taxon>
        <taxon>Thiorhodococcus</taxon>
    </lineage>
</organism>
<dbReference type="Proteomes" id="UP000471640">
    <property type="component" value="Unassembled WGS sequence"/>
</dbReference>
<evidence type="ECO:0000256" key="18">
    <source>
        <dbReference type="PIRSR" id="PIRSR603561-2"/>
    </source>
</evidence>
<keyword evidence="9" id="KW-0234">DNA repair</keyword>
<sequence>MRIHVMAGAIADVDGRILVARRPDHVHQGGLWEFPGGKLEPGETPEQGLSRELREELGIEVEASRPLIRIHHDYGDRHVLLDVHRVDAYSGTPVGREGQPLAWERPDAMDAARFPAADRPIINALRLPERLMITGEDPTQPHVFLARLERALADGIRLVQLRAHRLSDDAFRDLATRAYAVCEQVGARLLINRGLDVAGQVPRHGIHLGSGQLMALSSKPGCADELVGASCHDLGQLTRAAELGLDYALLSPVKPTLSHPDAAPLGWDGFTALVEQAALPVYALGGLSASDCAESFRRGGQGIAAIRGLWPA</sequence>
<dbReference type="GO" id="GO:0006260">
    <property type="term" value="P:DNA replication"/>
    <property type="evidence" value="ECO:0007669"/>
    <property type="project" value="UniProtKB-KW"/>
</dbReference>
<feature type="binding site" evidence="18">
    <location>
        <position position="36"/>
    </location>
    <ligand>
        <name>Mg(2+)</name>
        <dbReference type="ChEBI" id="CHEBI:18420"/>
    </ligand>
</feature>
<evidence type="ECO:0000256" key="16">
    <source>
        <dbReference type="ARBA" id="ARBA00042798"/>
    </source>
</evidence>
<comment type="catalytic activity">
    <reaction evidence="11">
        <text>8-oxo-GTP + H2O = 8-oxo-GMP + diphosphate + H(+)</text>
        <dbReference type="Rhea" id="RHEA:67616"/>
        <dbReference type="ChEBI" id="CHEBI:15377"/>
        <dbReference type="ChEBI" id="CHEBI:15378"/>
        <dbReference type="ChEBI" id="CHEBI:33019"/>
        <dbReference type="ChEBI" id="CHEBI:143553"/>
        <dbReference type="ChEBI" id="CHEBI:145694"/>
    </reaction>
</comment>
<dbReference type="PANTHER" id="PTHR47707">
    <property type="entry name" value="8-OXO-DGTP DIPHOSPHATASE"/>
    <property type="match status" value="1"/>
</dbReference>
<feature type="domain" description="Nudix hydrolase" evidence="19">
    <location>
        <begin position="1"/>
        <end position="129"/>
    </location>
</feature>
<evidence type="ECO:0000256" key="11">
    <source>
        <dbReference type="ARBA" id="ARBA00036904"/>
    </source>
</evidence>
<evidence type="ECO:0000256" key="4">
    <source>
        <dbReference type="ARBA" id="ARBA00022705"/>
    </source>
</evidence>
<evidence type="ECO:0000256" key="15">
    <source>
        <dbReference type="ARBA" id="ARBA00041979"/>
    </source>
</evidence>
<proteinExistence type="inferred from homology"/>
<dbReference type="InterPro" id="IPR020084">
    <property type="entry name" value="NUDIX_hydrolase_CS"/>
</dbReference>
<comment type="similarity">
    <text evidence="2">Belongs to the Nudix hydrolase family.</text>
</comment>
<evidence type="ECO:0000256" key="7">
    <source>
        <dbReference type="ARBA" id="ARBA00022801"/>
    </source>
</evidence>